<proteinExistence type="predicted"/>
<sequence>MTQFLLFLVIDILWIWTVIDIFNIFERHDSLLAGGAGTTASLGFNASNGLLRLLIFEVIVNKLLGQ</sequence>
<evidence type="ECO:0000313" key="3">
    <source>
        <dbReference type="WBParaSite" id="L893_g28361.t1"/>
    </source>
</evidence>
<dbReference type="WBParaSite" id="L893_g28361.t1">
    <property type="protein sequence ID" value="L893_g28361.t1"/>
    <property type="gene ID" value="L893_g28361"/>
</dbReference>
<keyword evidence="1" id="KW-1133">Transmembrane helix</keyword>
<keyword evidence="1" id="KW-0472">Membrane</keyword>
<evidence type="ECO:0000313" key="2">
    <source>
        <dbReference type="Proteomes" id="UP000095287"/>
    </source>
</evidence>
<reference evidence="3" key="1">
    <citation type="submission" date="2016-11" db="UniProtKB">
        <authorList>
            <consortium name="WormBaseParasite"/>
        </authorList>
    </citation>
    <scope>IDENTIFICATION</scope>
</reference>
<keyword evidence="2" id="KW-1185">Reference proteome</keyword>
<keyword evidence="1" id="KW-0812">Transmembrane</keyword>
<feature type="transmembrane region" description="Helical" evidence="1">
    <location>
        <begin position="6"/>
        <end position="25"/>
    </location>
</feature>
<dbReference type="Proteomes" id="UP000095287">
    <property type="component" value="Unplaced"/>
</dbReference>
<accession>A0A1I7ZP20</accession>
<organism evidence="2 3">
    <name type="scientific">Steinernema glaseri</name>
    <dbReference type="NCBI Taxonomy" id="37863"/>
    <lineage>
        <taxon>Eukaryota</taxon>
        <taxon>Metazoa</taxon>
        <taxon>Ecdysozoa</taxon>
        <taxon>Nematoda</taxon>
        <taxon>Chromadorea</taxon>
        <taxon>Rhabditida</taxon>
        <taxon>Tylenchina</taxon>
        <taxon>Panagrolaimomorpha</taxon>
        <taxon>Strongyloidoidea</taxon>
        <taxon>Steinernematidae</taxon>
        <taxon>Steinernema</taxon>
    </lineage>
</organism>
<name>A0A1I7ZP20_9BILA</name>
<dbReference type="AlphaFoldDB" id="A0A1I7ZP20"/>
<evidence type="ECO:0000256" key="1">
    <source>
        <dbReference type="SAM" id="Phobius"/>
    </source>
</evidence>
<protein>
    <submittedName>
        <fullName evidence="3">7TM_GPCR_Srx domain-containing protein</fullName>
    </submittedName>
</protein>